<gene>
    <name evidence="1" type="ORF">IHE45_01G024400</name>
</gene>
<accession>A0ACB7WSR1</accession>
<organism evidence="1 2">
    <name type="scientific">Dioscorea alata</name>
    <name type="common">Purple yam</name>
    <dbReference type="NCBI Taxonomy" id="55571"/>
    <lineage>
        <taxon>Eukaryota</taxon>
        <taxon>Viridiplantae</taxon>
        <taxon>Streptophyta</taxon>
        <taxon>Embryophyta</taxon>
        <taxon>Tracheophyta</taxon>
        <taxon>Spermatophyta</taxon>
        <taxon>Magnoliopsida</taxon>
        <taxon>Liliopsida</taxon>
        <taxon>Dioscoreales</taxon>
        <taxon>Dioscoreaceae</taxon>
        <taxon>Dioscorea</taxon>
    </lineage>
</organism>
<comment type="caution">
    <text evidence="1">The sequence shown here is derived from an EMBL/GenBank/DDBJ whole genome shotgun (WGS) entry which is preliminary data.</text>
</comment>
<protein>
    <submittedName>
        <fullName evidence="1">Leucine-rich repeat protein</fullName>
    </submittedName>
</protein>
<evidence type="ECO:0000313" key="1">
    <source>
        <dbReference type="EMBL" id="KAH7691845.1"/>
    </source>
</evidence>
<evidence type="ECO:0000313" key="2">
    <source>
        <dbReference type="Proteomes" id="UP000827976"/>
    </source>
</evidence>
<name>A0ACB7WSR1_DIOAL</name>
<feature type="non-terminal residue" evidence="1">
    <location>
        <position position="1"/>
    </location>
</feature>
<dbReference type="Proteomes" id="UP000827976">
    <property type="component" value="Chromosome 1"/>
</dbReference>
<keyword evidence="2" id="KW-1185">Reference proteome</keyword>
<proteinExistence type="predicted"/>
<sequence length="640" mass="71680">CIENERIALLSIKAGIQRSNNPSMFSSSWIGHGCCNWKGLHHLKHLDLSMNNFKGSSIPHFIGSLANLEYLNVSNARSSGIIPHTLGNLSCLRYLDLSSYYNYQFLQENDLHWLSGMASLHHLDLSRVDLSNVHGWLHQINMLHSLLVLGLPYARLQGGGINHDTIFSHLNLTSLYLLDLSHNYDLNITLPQWLFNLTSLVYLDLSHNQIHGSKPETIVNLVHLQFLDLSETIMFGKLPKSIGNLRRLQHLRMQEWYYRAITRLKTQTHVNDICLSDIRISGDVPTWFWDLFYLSSLNISHNNLSGTLPPSIEGLFTTNLSSNKFECLIPKMEVDFLDVMGLSNNSISGPIPSFFSLVESLEVFSLANKNISGSFPLFFYNLTSLVLLNLSKKMSGGFSQCGKQTSSLEILDLSNNNLVGSIPNGIVSLPSLRSLHLERNGFSGNLPLSLKNGKQLVVLHIGENKLSGIIPSWIGSLVSLVQLLKLSSLRVLDLAQNNLSGVIFPHSFRGFIAMRTERSQLLILKYDKSLVISAKGWQTEYTKVLFLVTNIDLSCNKLSGEFFDELTSHHGLILLNLSNNLLNVKLPKNISHMNQLKSLDLSINNFSAIILPSISTLNFLGHLNLSHNKLSRKIPSGNQL</sequence>
<reference evidence="2" key="1">
    <citation type="journal article" date="2022" name="Nat. Commun.">
        <title>Chromosome evolution and the genetic basis of agronomically important traits in greater yam.</title>
        <authorList>
            <person name="Bredeson J.V."/>
            <person name="Lyons J.B."/>
            <person name="Oniyinde I.O."/>
            <person name="Okereke N.R."/>
            <person name="Kolade O."/>
            <person name="Nnabue I."/>
            <person name="Nwadili C.O."/>
            <person name="Hribova E."/>
            <person name="Parker M."/>
            <person name="Nwogha J."/>
            <person name="Shu S."/>
            <person name="Carlson J."/>
            <person name="Kariba R."/>
            <person name="Muthemba S."/>
            <person name="Knop K."/>
            <person name="Barton G.J."/>
            <person name="Sherwood A.V."/>
            <person name="Lopez-Montes A."/>
            <person name="Asiedu R."/>
            <person name="Jamnadass R."/>
            <person name="Muchugi A."/>
            <person name="Goodstein D."/>
            <person name="Egesi C.N."/>
            <person name="Featherston J."/>
            <person name="Asfaw A."/>
            <person name="Simpson G.G."/>
            <person name="Dolezel J."/>
            <person name="Hendre P.S."/>
            <person name="Van Deynze A."/>
            <person name="Kumar P.L."/>
            <person name="Obidiegwu J.E."/>
            <person name="Bhattacharjee R."/>
            <person name="Rokhsar D.S."/>
        </authorList>
    </citation>
    <scope>NUCLEOTIDE SEQUENCE [LARGE SCALE GENOMIC DNA]</scope>
    <source>
        <strain evidence="2">cv. TDa95/00328</strain>
    </source>
</reference>
<dbReference type="EMBL" id="CM037011">
    <property type="protein sequence ID" value="KAH7691845.1"/>
    <property type="molecule type" value="Genomic_DNA"/>
</dbReference>